<evidence type="ECO:0000256" key="1">
    <source>
        <dbReference type="SAM" id="MobiDB-lite"/>
    </source>
</evidence>
<dbReference type="AlphaFoldDB" id="A0A915L3H0"/>
<proteinExistence type="predicted"/>
<organism evidence="2 3">
    <name type="scientific">Romanomermis culicivorax</name>
    <name type="common">Nematode worm</name>
    <dbReference type="NCBI Taxonomy" id="13658"/>
    <lineage>
        <taxon>Eukaryota</taxon>
        <taxon>Metazoa</taxon>
        <taxon>Ecdysozoa</taxon>
        <taxon>Nematoda</taxon>
        <taxon>Enoplea</taxon>
        <taxon>Dorylaimia</taxon>
        <taxon>Mermithida</taxon>
        <taxon>Mermithoidea</taxon>
        <taxon>Mermithidae</taxon>
        <taxon>Romanomermis</taxon>
    </lineage>
</organism>
<evidence type="ECO:0000313" key="2">
    <source>
        <dbReference type="Proteomes" id="UP000887565"/>
    </source>
</evidence>
<keyword evidence="2" id="KW-1185">Reference proteome</keyword>
<evidence type="ECO:0000313" key="3">
    <source>
        <dbReference type="WBParaSite" id="nRc.2.0.1.t45650-RA"/>
    </source>
</evidence>
<sequence>MNIPPGVPDMDPTLFGHNGDTAWPLDDSHSCSCQQCLEALEQPQQPEFKVPLPPMPMDVEQALPTTALPPMTTASLPPMALTLTPSTTTSSSMSLPTSITLPQPQLVISTGLFTVITK</sequence>
<dbReference type="WBParaSite" id="nRc.2.0.1.t45650-RA">
    <property type="protein sequence ID" value="nRc.2.0.1.t45650-RA"/>
    <property type="gene ID" value="nRc.2.0.1.g45650"/>
</dbReference>
<accession>A0A915L3H0</accession>
<feature type="region of interest" description="Disordered" evidence="1">
    <location>
        <begin position="68"/>
        <end position="97"/>
    </location>
</feature>
<reference evidence="3" key="1">
    <citation type="submission" date="2022-11" db="UniProtKB">
        <authorList>
            <consortium name="WormBaseParasite"/>
        </authorList>
    </citation>
    <scope>IDENTIFICATION</scope>
</reference>
<dbReference type="Proteomes" id="UP000887565">
    <property type="component" value="Unplaced"/>
</dbReference>
<protein>
    <submittedName>
        <fullName evidence="3">Uncharacterized protein</fullName>
    </submittedName>
</protein>
<name>A0A915L3H0_ROMCU</name>
<feature type="region of interest" description="Disordered" evidence="1">
    <location>
        <begin position="1"/>
        <end position="21"/>
    </location>
</feature>